<name>A0AAF5PHE1_WUCBA</name>
<sequence length="73" mass="8499">MSVFVPPTLNADQEEGRLSHMLRRPTKQKYSTVRIVSTVSTALYICPDELIIDRTTRIFDSRQKFLSRKETLL</sequence>
<dbReference type="Proteomes" id="UP000093561">
    <property type="component" value="Unassembled WGS sequence"/>
</dbReference>
<protein>
    <submittedName>
        <fullName evidence="2">Uncharacterized protein</fullName>
    </submittedName>
</protein>
<reference evidence="1" key="2">
    <citation type="journal article" date="2016" name="Mol. Ecol.">
        <title>Population genomics of the filarial nematode parasite Wuchereria bancrofti from mosquitoes.</title>
        <authorList>
            <person name="Small S.T."/>
            <person name="Reimer L.J."/>
            <person name="Tisch D.J."/>
            <person name="King C.L."/>
            <person name="Christensen B.M."/>
            <person name="Siba P.M."/>
            <person name="Kazura J.W."/>
            <person name="Serre D."/>
            <person name="Zimmerman P.A."/>
        </authorList>
    </citation>
    <scope>NUCLEOTIDE SEQUENCE</scope>
    <source>
        <strain evidence="1">pt0022</strain>
    </source>
</reference>
<organism evidence="1 2">
    <name type="scientific">Wuchereria bancrofti</name>
    <dbReference type="NCBI Taxonomy" id="6293"/>
    <lineage>
        <taxon>Eukaryota</taxon>
        <taxon>Metazoa</taxon>
        <taxon>Ecdysozoa</taxon>
        <taxon>Nematoda</taxon>
        <taxon>Chromadorea</taxon>
        <taxon>Rhabditida</taxon>
        <taxon>Spirurina</taxon>
        <taxon>Spiruromorpha</taxon>
        <taxon>Filarioidea</taxon>
        <taxon>Onchocercidae</taxon>
        <taxon>Wuchereria</taxon>
    </lineage>
</organism>
<reference evidence="2" key="3">
    <citation type="submission" date="2024-02" db="UniProtKB">
        <authorList>
            <consortium name="WormBaseParasite"/>
        </authorList>
    </citation>
    <scope>IDENTIFICATION</scope>
    <source>
        <strain evidence="2">pt0022</strain>
    </source>
</reference>
<dbReference type="AlphaFoldDB" id="A0AAF5PHE1"/>
<proteinExistence type="predicted"/>
<evidence type="ECO:0000313" key="2">
    <source>
        <dbReference type="WBParaSite" id="mrna-Wban_00712"/>
    </source>
</evidence>
<dbReference type="WBParaSite" id="mrna-Wban_00712">
    <property type="protein sequence ID" value="mrna-Wban_00712"/>
    <property type="gene ID" value="Wban_00712"/>
</dbReference>
<evidence type="ECO:0000313" key="1">
    <source>
        <dbReference type="Proteomes" id="UP000093561"/>
    </source>
</evidence>
<reference evidence="1" key="1">
    <citation type="submission" date="2015-03" db="EMBL/GenBank/DDBJ databases">
        <title>Wuchereria bancrofti Genome Sequencing Papua New Guinea Strain.</title>
        <authorList>
            <person name="Small S.T."/>
            <person name="Serre D."/>
            <person name="Zimmerman P.A."/>
        </authorList>
    </citation>
    <scope>NUCLEOTIDE SEQUENCE [LARGE SCALE GENOMIC DNA]</scope>
    <source>
        <strain evidence="1">pt0022</strain>
    </source>
</reference>
<accession>A0AAF5PHE1</accession>